<name>A0A0K1E977_CHOCO</name>
<dbReference type="PANTHER" id="PTHR46268">
    <property type="entry name" value="STRESS RESPONSE PROTEIN NHAX"/>
    <property type="match status" value="1"/>
</dbReference>
<dbReference type="Proteomes" id="UP000067626">
    <property type="component" value="Chromosome"/>
</dbReference>
<dbReference type="CDD" id="cd00293">
    <property type="entry name" value="USP-like"/>
    <property type="match status" value="1"/>
</dbReference>
<evidence type="ECO:0000256" key="1">
    <source>
        <dbReference type="ARBA" id="ARBA00008791"/>
    </source>
</evidence>
<evidence type="ECO:0000259" key="2">
    <source>
        <dbReference type="Pfam" id="PF00582"/>
    </source>
</evidence>
<dbReference type="InterPro" id="IPR006016">
    <property type="entry name" value="UspA"/>
</dbReference>
<dbReference type="InterPro" id="IPR014729">
    <property type="entry name" value="Rossmann-like_a/b/a_fold"/>
</dbReference>
<dbReference type="PRINTS" id="PR01438">
    <property type="entry name" value="UNVRSLSTRESS"/>
</dbReference>
<dbReference type="KEGG" id="ccro:CMC5_012480"/>
<gene>
    <name evidence="3" type="ORF">CMC5_012480</name>
</gene>
<dbReference type="PANTHER" id="PTHR46268:SF6">
    <property type="entry name" value="UNIVERSAL STRESS PROTEIN UP12"/>
    <property type="match status" value="1"/>
</dbReference>
<dbReference type="EMBL" id="CP012159">
    <property type="protein sequence ID" value="AKT37118.1"/>
    <property type="molecule type" value="Genomic_DNA"/>
</dbReference>
<organism evidence="3 4">
    <name type="scientific">Chondromyces crocatus</name>
    <dbReference type="NCBI Taxonomy" id="52"/>
    <lineage>
        <taxon>Bacteria</taxon>
        <taxon>Pseudomonadati</taxon>
        <taxon>Myxococcota</taxon>
        <taxon>Polyangia</taxon>
        <taxon>Polyangiales</taxon>
        <taxon>Polyangiaceae</taxon>
        <taxon>Chondromyces</taxon>
    </lineage>
</organism>
<dbReference type="RefSeq" id="WP_050429530.1">
    <property type="nucleotide sequence ID" value="NZ_CP012159.1"/>
</dbReference>
<dbReference type="Gene3D" id="3.40.50.620">
    <property type="entry name" value="HUPs"/>
    <property type="match status" value="1"/>
</dbReference>
<dbReference type="Pfam" id="PF00582">
    <property type="entry name" value="Usp"/>
    <property type="match status" value="1"/>
</dbReference>
<dbReference type="OrthoDB" id="9788959at2"/>
<dbReference type="STRING" id="52.CMC5_012480"/>
<evidence type="ECO:0000313" key="3">
    <source>
        <dbReference type="EMBL" id="AKT37118.1"/>
    </source>
</evidence>
<protein>
    <recommendedName>
        <fullName evidence="2">UspA domain-containing protein</fullName>
    </recommendedName>
</protein>
<feature type="domain" description="UspA" evidence="2">
    <location>
        <begin position="1"/>
        <end position="144"/>
    </location>
</feature>
<proteinExistence type="inferred from homology"/>
<accession>A0A0K1E977</accession>
<evidence type="ECO:0000313" key="4">
    <source>
        <dbReference type="Proteomes" id="UP000067626"/>
    </source>
</evidence>
<keyword evidence="4" id="KW-1185">Reference proteome</keyword>
<sequence length="146" mass="15653">MKTLLVAHDFDETSDRALDQAIDLARKLGASVKVLHVYSVPIYAFPEGSAYIPSAADAAQIADAAQRHLDHVLKTRRAASPDITFEGLLRAGMTAEEICKQADEIDADIIVIGTHGRGAIGRAILGSVAQQVMRHARQPVLSVRSA</sequence>
<reference evidence="3 4" key="1">
    <citation type="submission" date="2015-07" db="EMBL/GenBank/DDBJ databases">
        <title>Genome analysis of myxobacterium Chondromyces crocatus Cm c5 reveals a high potential for natural compound synthesis and the genetic basis for the loss of fruiting body formation.</title>
        <authorList>
            <person name="Zaburannyi N."/>
            <person name="Bunk B."/>
            <person name="Maier J."/>
            <person name="Overmann J."/>
            <person name="Mueller R."/>
        </authorList>
    </citation>
    <scope>NUCLEOTIDE SEQUENCE [LARGE SCALE GENOMIC DNA]</scope>
    <source>
        <strain evidence="3 4">Cm c5</strain>
    </source>
</reference>
<dbReference type="AlphaFoldDB" id="A0A0K1E977"/>
<comment type="similarity">
    <text evidence="1">Belongs to the universal stress protein A family.</text>
</comment>
<dbReference type="SUPFAM" id="SSF52402">
    <property type="entry name" value="Adenine nucleotide alpha hydrolases-like"/>
    <property type="match status" value="1"/>
</dbReference>
<dbReference type="InterPro" id="IPR006015">
    <property type="entry name" value="Universal_stress_UspA"/>
</dbReference>